<protein>
    <submittedName>
        <fullName evidence="1">Uncharacterized protein</fullName>
    </submittedName>
</protein>
<proteinExistence type="predicted"/>
<keyword evidence="2" id="KW-1185">Reference proteome</keyword>
<gene>
    <name evidence="1" type="ORF">ACFOZ1_08005</name>
</gene>
<dbReference type="RefSeq" id="WP_390198216.1">
    <property type="nucleotide sequence ID" value="NZ_JBHSDV010000002.1"/>
</dbReference>
<comment type="caution">
    <text evidence="1">The sequence shown here is derived from an EMBL/GenBank/DDBJ whole genome shotgun (WGS) entry which is preliminary data.</text>
</comment>
<organism evidence="1 2">
    <name type="scientific">Gracilibacillus marinus</name>
    <dbReference type="NCBI Taxonomy" id="630535"/>
    <lineage>
        <taxon>Bacteria</taxon>
        <taxon>Bacillati</taxon>
        <taxon>Bacillota</taxon>
        <taxon>Bacilli</taxon>
        <taxon>Bacillales</taxon>
        <taxon>Bacillaceae</taxon>
        <taxon>Gracilibacillus</taxon>
    </lineage>
</organism>
<sequence length="86" mass="10036">MAKDKNKIVWISKTGEKFTEEELRIRVAGTPEEVAEMEAGADKEREIVRQWAYANIDKVIDRLIKEMDFTPEQLAQMEREVEEGTH</sequence>
<dbReference type="Proteomes" id="UP001595880">
    <property type="component" value="Unassembled WGS sequence"/>
</dbReference>
<accession>A0ABV8VTI1</accession>
<evidence type="ECO:0000313" key="2">
    <source>
        <dbReference type="Proteomes" id="UP001595880"/>
    </source>
</evidence>
<reference evidence="2" key="1">
    <citation type="journal article" date="2019" name="Int. J. Syst. Evol. Microbiol.">
        <title>The Global Catalogue of Microorganisms (GCM) 10K type strain sequencing project: providing services to taxonomists for standard genome sequencing and annotation.</title>
        <authorList>
            <consortium name="The Broad Institute Genomics Platform"/>
            <consortium name="The Broad Institute Genome Sequencing Center for Infectious Disease"/>
            <person name="Wu L."/>
            <person name="Ma J."/>
        </authorList>
    </citation>
    <scope>NUCLEOTIDE SEQUENCE [LARGE SCALE GENOMIC DNA]</scope>
    <source>
        <strain evidence="2">KACC 14058</strain>
    </source>
</reference>
<evidence type="ECO:0000313" key="1">
    <source>
        <dbReference type="EMBL" id="MFC4387757.1"/>
    </source>
</evidence>
<name>A0ABV8VTI1_9BACI</name>
<dbReference type="EMBL" id="JBHSDV010000002">
    <property type="protein sequence ID" value="MFC4387757.1"/>
    <property type="molecule type" value="Genomic_DNA"/>
</dbReference>